<organism evidence="2">
    <name type="scientific">Cacopsylla melanoneura</name>
    <dbReference type="NCBI Taxonomy" id="428564"/>
    <lineage>
        <taxon>Eukaryota</taxon>
        <taxon>Metazoa</taxon>
        <taxon>Ecdysozoa</taxon>
        <taxon>Arthropoda</taxon>
        <taxon>Hexapoda</taxon>
        <taxon>Insecta</taxon>
        <taxon>Pterygota</taxon>
        <taxon>Neoptera</taxon>
        <taxon>Paraneoptera</taxon>
        <taxon>Hemiptera</taxon>
        <taxon>Sternorrhyncha</taxon>
        <taxon>Psylloidea</taxon>
        <taxon>Psyllidae</taxon>
        <taxon>Psyllinae</taxon>
        <taxon>Cacopsylla</taxon>
    </lineage>
</organism>
<reference evidence="2" key="1">
    <citation type="submission" date="2021-05" db="EMBL/GenBank/DDBJ databases">
        <authorList>
            <person name="Alioto T."/>
            <person name="Alioto T."/>
            <person name="Gomez Garrido J."/>
        </authorList>
    </citation>
    <scope>NUCLEOTIDE SEQUENCE</scope>
</reference>
<protein>
    <recommendedName>
        <fullName evidence="3">Secreted protein</fullName>
    </recommendedName>
</protein>
<dbReference type="AlphaFoldDB" id="A0A8D9DUY0"/>
<evidence type="ECO:0000256" key="1">
    <source>
        <dbReference type="SAM" id="SignalP"/>
    </source>
</evidence>
<sequence length="145" mass="16196">MSFSISSCVLLLSCLLVTISADSLYGDAKVFLFKDASARSSKSPLFQPKVLLFASGWEKILSCDFNFFLLSQNALTQRITKRKTFLKIFGVSVGRLSANPCNSLFSYVYFPRSGSYSFPMMELVLLPLVSPLSTQCLKFWNKTVS</sequence>
<evidence type="ECO:0008006" key="3">
    <source>
        <dbReference type="Google" id="ProtNLM"/>
    </source>
</evidence>
<accession>A0A8D9DUY0</accession>
<dbReference type="EMBL" id="HBUF01381085">
    <property type="protein sequence ID" value="CAG6730271.1"/>
    <property type="molecule type" value="Transcribed_RNA"/>
</dbReference>
<feature type="chain" id="PRO_5034022354" description="Secreted protein" evidence="1">
    <location>
        <begin position="22"/>
        <end position="145"/>
    </location>
</feature>
<name>A0A8D9DUY0_9HEMI</name>
<proteinExistence type="predicted"/>
<keyword evidence="1" id="KW-0732">Signal</keyword>
<feature type="signal peptide" evidence="1">
    <location>
        <begin position="1"/>
        <end position="21"/>
    </location>
</feature>
<evidence type="ECO:0000313" key="2">
    <source>
        <dbReference type="EMBL" id="CAG6730271.1"/>
    </source>
</evidence>